<accession>A0ABD3NRL2</accession>
<keyword evidence="3" id="KW-1185">Reference proteome</keyword>
<protein>
    <submittedName>
        <fullName evidence="2">Uncharacterized protein</fullName>
    </submittedName>
</protein>
<organism evidence="2 3">
    <name type="scientific">Cyclotella atomus</name>
    <dbReference type="NCBI Taxonomy" id="382360"/>
    <lineage>
        <taxon>Eukaryota</taxon>
        <taxon>Sar</taxon>
        <taxon>Stramenopiles</taxon>
        <taxon>Ochrophyta</taxon>
        <taxon>Bacillariophyta</taxon>
        <taxon>Coscinodiscophyceae</taxon>
        <taxon>Thalassiosirophycidae</taxon>
        <taxon>Stephanodiscales</taxon>
        <taxon>Stephanodiscaceae</taxon>
        <taxon>Cyclotella</taxon>
    </lineage>
</organism>
<dbReference type="Proteomes" id="UP001530400">
    <property type="component" value="Unassembled WGS sequence"/>
</dbReference>
<proteinExistence type="predicted"/>
<evidence type="ECO:0000313" key="2">
    <source>
        <dbReference type="EMBL" id="KAL3778231.1"/>
    </source>
</evidence>
<feature type="signal peptide" evidence="1">
    <location>
        <begin position="1"/>
        <end position="18"/>
    </location>
</feature>
<evidence type="ECO:0000256" key="1">
    <source>
        <dbReference type="SAM" id="SignalP"/>
    </source>
</evidence>
<evidence type="ECO:0000313" key="3">
    <source>
        <dbReference type="Proteomes" id="UP001530400"/>
    </source>
</evidence>
<comment type="caution">
    <text evidence="2">The sequence shown here is derived from an EMBL/GenBank/DDBJ whole genome shotgun (WGS) entry which is preliminary data.</text>
</comment>
<feature type="chain" id="PRO_5044841530" evidence="1">
    <location>
        <begin position="19"/>
        <end position="118"/>
    </location>
</feature>
<gene>
    <name evidence="2" type="ORF">ACHAWO_012898</name>
</gene>
<keyword evidence="1" id="KW-0732">Signal</keyword>
<dbReference type="AlphaFoldDB" id="A0ABD3NRL2"/>
<sequence>MKYLSFLLTALSISSSAAFVSRNPTFVPRTALNAKINVTPEIEAAIAEVRDAASAFGEETAGFANRWVDRMLEGNMQGTAAGLLEECVLDDDDGKCQKFSDALEKLDKLLGVGAGEQY</sequence>
<name>A0ABD3NRL2_9STRA</name>
<reference evidence="2 3" key="1">
    <citation type="submission" date="2024-10" db="EMBL/GenBank/DDBJ databases">
        <title>Updated reference genomes for cyclostephanoid diatoms.</title>
        <authorList>
            <person name="Roberts W.R."/>
            <person name="Alverson A.J."/>
        </authorList>
    </citation>
    <scope>NUCLEOTIDE SEQUENCE [LARGE SCALE GENOMIC DNA]</scope>
    <source>
        <strain evidence="2 3">AJA010-31</strain>
    </source>
</reference>
<dbReference type="EMBL" id="JALLPJ020000997">
    <property type="protein sequence ID" value="KAL3778231.1"/>
    <property type="molecule type" value="Genomic_DNA"/>
</dbReference>